<feature type="transmembrane region" description="Helical" evidence="6">
    <location>
        <begin position="249"/>
        <end position="269"/>
    </location>
</feature>
<feature type="transmembrane region" description="Helical" evidence="6">
    <location>
        <begin position="85"/>
        <end position="107"/>
    </location>
</feature>
<dbReference type="GO" id="GO:0016020">
    <property type="term" value="C:membrane"/>
    <property type="evidence" value="ECO:0007669"/>
    <property type="project" value="UniProtKB-SubCell"/>
</dbReference>
<organism evidence="7 8">
    <name type="scientific">Setomelanomma holmii</name>
    <dbReference type="NCBI Taxonomy" id="210430"/>
    <lineage>
        <taxon>Eukaryota</taxon>
        <taxon>Fungi</taxon>
        <taxon>Dikarya</taxon>
        <taxon>Ascomycota</taxon>
        <taxon>Pezizomycotina</taxon>
        <taxon>Dothideomycetes</taxon>
        <taxon>Pleosporomycetidae</taxon>
        <taxon>Pleosporales</taxon>
        <taxon>Pleosporineae</taxon>
        <taxon>Phaeosphaeriaceae</taxon>
        <taxon>Setomelanomma</taxon>
    </lineage>
</organism>
<name>A0A9P4HBT6_9PLEO</name>
<gene>
    <name evidence="7" type="ORF">EK21DRAFT_100205</name>
</gene>
<feature type="transmembrane region" description="Helical" evidence="6">
    <location>
        <begin position="289"/>
        <end position="306"/>
    </location>
</feature>
<dbReference type="OrthoDB" id="2985014at2759"/>
<feature type="transmembrane region" description="Helical" evidence="6">
    <location>
        <begin position="313"/>
        <end position="333"/>
    </location>
</feature>
<evidence type="ECO:0000256" key="6">
    <source>
        <dbReference type="SAM" id="Phobius"/>
    </source>
</evidence>
<dbReference type="Pfam" id="PF07690">
    <property type="entry name" value="MFS_1"/>
    <property type="match status" value="1"/>
</dbReference>
<keyword evidence="8" id="KW-1185">Reference proteome</keyword>
<dbReference type="Gene3D" id="1.20.1250.20">
    <property type="entry name" value="MFS general substrate transporter like domains"/>
    <property type="match status" value="2"/>
</dbReference>
<feature type="transmembrane region" description="Helical" evidence="6">
    <location>
        <begin position="149"/>
        <end position="171"/>
    </location>
</feature>
<accession>A0A9P4HBT6</accession>
<keyword evidence="5 6" id="KW-0472">Membrane</keyword>
<keyword evidence="2" id="KW-0813">Transport</keyword>
<evidence type="ECO:0000256" key="3">
    <source>
        <dbReference type="ARBA" id="ARBA00022692"/>
    </source>
</evidence>
<evidence type="ECO:0000256" key="2">
    <source>
        <dbReference type="ARBA" id="ARBA00022448"/>
    </source>
</evidence>
<dbReference type="Proteomes" id="UP000799777">
    <property type="component" value="Unassembled WGS sequence"/>
</dbReference>
<keyword evidence="4 6" id="KW-1133">Transmembrane helix</keyword>
<dbReference type="InterPro" id="IPR036259">
    <property type="entry name" value="MFS_trans_sf"/>
</dbReference>
<feature type="transmembrane region" description="Helical" evidence="6">
    <location>
        <begin position="47"/>
        <end position="65"/>
    </location>
</feature>
<dbReference type="EMBL" id="ML978187">
    <property type="protein sequence ID" value="KAF2030710.1"/>
    <property type="molecule type" value="Genomic_DNA"/>
</dbReference>
<dbReference type="GO" id="GO:0022857">
    <property type="term" value="F:transmembrane transporter activity"/>
    <property type="evidence" value="ECO:0007669"/>
    <property type="project" value="InterPro"/>
</dbReference>
<comment type="subcellular location">
    <subcellularLocation>
        <location evidence="1">Membrane</location>
        <topology evidence="1">Multi-pass membrane protein</topology>
    </subcellularLocation>
</comment>
<evidence type="ECO:0000313" key="8">
    <source>
        <dbReference type="Proteomes" id="UP000799777"/>
    </source>
</evidence>
<dbReference type="SUPFAM" id="SSF103473">
    <property type="entry name" value="MFS general substrate transporter"/>
    <property type="match status" value="1"/>
</dbReference>
<proteinExistence type="predicted"/>
<dbReference type="InterPro" id="IPR011701">
    <property type="entry name" value="MFS"/>
</dbReference>
<evidence type="ECO:0000313" key="7">
    <source>
        <dbReference type="EMBL" id="KAF2030710.1"/>
    </source>
</evidence>
<sequence>MTDIEQGNSQAQTIEFMESSDPKIEAAPVHVSVADQTHIRRKFDKKILSIVYLLYLLTYLDRGNIGNAKTAGIMKYLHLTNIAWVWILPAHIYVALFWGACAMLTGVAQNKAGLITARAFFGFFEVAFGAGPPYFLSLFYQCRELGRRVALLTGMSPLANCFASSLAYGPLHIRASIAGWRLLFLVRHTDRSLCSTPVYFYLPASPDTTAFLTKEEKLQARERLQTIDRTAKTKFNWSRIFAGLKDYQNWVYALIHFCCNYSFAALSNFLATIVRDTGYSSVNAQRLTAPAYFLGVLCCMFVAWASDKYGKRGWVFAGITSMGTGAYLMVVTVQDEGGDSKKDAGLGILATLFTAA</sequence>
<feature type="transmembrane region" description="Helical" evidence="6">
    <location>
        <begin position="119"/>
        <end position="137"/>
    </location>
</feature>
<evidence type="ECO:0000256" key="4">
    <source>
        <dbReference type="ARBA" id="ARBA00022989"/>
    </source>
</evidence>
<keyword evidence="3 6" id="KW-0812">Transmembrane</keyword>
<evidence type="ECO:0000256" key="1">
    <source>
        <dbReference type="ARBA" id="ARBA00004141"/>
    </source>
</evidence>
<protein>
    <submittedName>
        <fullName evidence="7">MFS general substrate transporter</fullName>
    </submittedName>
</protein>
<dbReference type="AlphaFoldDB" id="A0A9P4HBT6"/>
<dbReference type="PANTHER" id="PTHR43791">
    <property type="entry name" value="PERMEASE-RELATED"/>
    <property type="match status" value="1"/>
</dbReference>
<reference evidence="7" key="1">
    <citation type="journal article" date="2020" name="Stud. Mycol.">
        <title>101 Dothideomycetes genomes: a test case for predicting lifestyles and emergence of pathogens.</title>
        <authorList>
            <person name="Haridas S."/>
            <person name="Albert R."/>
            <person name="Binder M."/>
            <person name="Bloem J."/>
            <person name="Labutti K."/>
            <person name="Salamov A."/>
            <person name="Andreopoulos B."/>
            <person name="Baker S."/>
            <person name="Barry K."/>
            <person name="Bills G."/>
            <person name="Bluhm B."/>
            <person name="Cannon C."/>
            <person name="Castanera R."/>
            <person name="Culley D."/>
            <person name="Daum C."/>
            <person name="Ezra D."/>
            <person name="Gonzalez J."/>
            <person name="Henrissat B."/>
            <person name="Kuo A."/>
            <person name="Liang C."/>
            <person name="Lipzen A."/>
            <person name="Lutzoni F."/>
            <person name="Magnuson J."/>
            <person name="Mondo S."/>
            <person name="Nolan M."/>
            <person name="Ohm R."/>
            <person name="Pangilinan J."/>
            <person name="Park H.-J."/>
            <person name="Ramirez L."/>
            <person name="Alfaro M."/>
            <person name="Sun H."/>
            <person name="Tritt A."/>
            <person name="Yoshinaga Y."/>
            <person name="Zwiers L.-H."/>
            <person name="Turgeon B."/>
            <person name="Goodwin S."/>
            <person name="Spatafora J."/>
            <person name="Crous P."/>
            <person name="Grigoriev I."/>
        </authorList>
    </citation>
    <scope>NUCLEOTIDE SEQUENCE</scope>
    <source>
        <strain evidence="7">CBS 110217</strain>
    </source>
</reference>
<evidence type="ECO:0000256" key="5">
    <source>
        <dbReference type="ARBA" id="ARBA00023136"/>
    </source>
</evidence>
<comment type="caution">
    <text evidence="7">The sequence shown here is derived from an EMBL/GenBank/DDBJ whole genome shotgun (WGS) entry which is preliminary data.</text>
</comment>
<dbReference type="PANTHER" id="PTHR43791:SF75">
    <property type="entry name" value="TRANSPORTER, PUTATIVE (AFU_ORTHOLOGUE AFUA_2G00110)-RELATED"/>
    <property type="match status" value="1"/>
</dbReference>